<evidence type="ECO:0000313" key="3">
    <source>
        <dbReference type="Proteomes" id="UP001328107"/>
    </source>
</evidence>
<feature type="non-terminal residue" evidence="2">
    <location>
        <position position="1"/>
    </location>
</feature>
<evidence type="ECO:0000256" key="1">
    <source>
        <dbReference type="SAM" id="SignalP"/>
    </source>
</evidence>
<gene>
    <name evidence="2" type="ORF">PMAYCL1PPCAC_05093</name>
</gene>
<name>A0AAN4Z5X5_9BILA</name>
<comment type="caution">
    <text evidence="2">The sequence shown here is derived from an EMBL/GenBank/DDBJ whole genome shotgun (WGS) entry which is preliminary data.</text>
</comment>
<organism evidence="2 3">
    <name type="scientific">Pristionchus mayeri</name>
    <dbReference type="NCBI Taxonomy" id="1317129"/>
    <lineage>
        <taxon>Eukaryota</taxon>
        <taxon>Metazoa</taxon>
        <taxon>Ecdysozoa</taxon>
        <taxon>Nematoda</taxon>
        <taxon>Chromadorea</taxon>
        <taxon>Rhabditida</taxon>
        <taxon>Rhabditina</taxon>
        <taxon>Diplogasteromorpha</taxon>
        <taxon>Diplogasteroidea</taxon>
        <taxon>Neodiplogasteridae</taxon>
        <taxon>Pristionchus</taxon>
    </lineage>
</organism>
<reference evidence="3" key="1">
    <citation type="submission" date="2022-10" db="EMBL/GenBank/DDBJ databases">
        <title>Genome assembly of Pristionchus species.</title>
        <authorList>
            <person name="Yoshida K."/>
            <person name="Sommer R.J."/>
        </authorList>
    </citation>
    <scope>NUCLEOTIDE SEQUENCE [LARGE SCALE GENOMIC DNA]</scope>
    <source>
        <strain evidence="3">RS5460</strain>
    </source>
</reference>
<proteinExistence type="predicted"/>
<feature type="chain" id="PRO_5042877356" evidence="1">
    <location>
        <begin position="17"/>
        <end position="65"/>
    </location>
</feature>
<protein>
    <submittedName>
        <fullName evidence="2">Uncharacterized protein</fullName>
    </submittedName>
</protein>
<sequence>LILSLLIFTLVATGYGKWELPCDKACSGLEKAAAVRDCCRNRGYAGGLCKLREMRERYYRWADCE</sequence>
<keyword evidence="3" id="KW-1185">Reference proteome</keyword>
<dbReference type="AlphaFoldDB" id="A0AAN4Z5X5"/>
<dbReference type="EMBL" id="BTRK01000002">
    <property type="protein sequence ID" value="GMR34898.1"/>
    <property type="molecule type" value="Genomic_DNA"/>
</dbReference>
<evidence type="ECO:0000313" key="2">
    <source>
        <dbReference type="EMBL" id="GMR34898.1"/>
    </source>
</evidence>
<keyword evidence="1" id="KW-0732">Signal</keyword>
<dbReference type="Proteomes" id="UP001328107">
    <property type="component" value="Unassembled WGS sequence"/>
</dbReference>
<feature type="signal peptide" evidence="1">
    <location>
        <begin position="1"/>
        <end position="16"/>
    </location>
</feature>
<accession>A0AAN4Z5X5</accession>